<evidence type="ECO:0000313" key="9">
    <source>
        <dbReference type="Proteomes" id="UP000029575"/>
    </source>
</evidence>
<proteinExistence type="inferred from homology"/>
<feature type="transmembrane region" description="Helical" evidence="7">
    <location>
        <begin position="74"/>
        <end position="98"/>
    </location>
</feature>
<accession>A0AA88Z0S3</accession>
<gene>
    <name evidence="8" type="ORF">DM43_3090</name>
</gene>
<keyword evidence="4 7" id="KW-0812">Transmembrane</keyword>
<keyword evidence="3" id="KW-1003">Cell membrane</keyword>
<comment type="similarity">
    <text evidence="2">Belongs to the FliR/MopE/SpaR family.</text>
</comment>
<evidence type="ECO:0000256" key="4">
    <source>
        <dbReference type="ARBA" id="ARBA00022692"/>
    </source>
</evidence>
<evidence type="ECO:0000313" key="8">
    <source>
        <dbReference type="EMBL" id="KGB98419.1"/>
    </source>
</evidence>
<dbReference type="InterPro" id="IPR002010">
    <property type="entry name" value="T3SS_IM_R"/>
</dbReference>
<dbReference type="AlphaFoldDB" id="A0AA88Z0S3"/>
<feature type="transmembrane region" description="Helical" evidence="7">
    <location>
        <begin position="119"/>
        <end position="136"/>
    </location>
</feature>
<reference evidence="8 9" key="1">
    <citation type="submission" date="2014-06" db="EMBL/GenBank/DDBJ databases">
        <authorList>
            <person name="Bishop-Lilly K.A."/>
            <person name="Broomall S.M."/>
            <person name="Chain P.S."/>
            <person name="Chertkov O."/>
            <person name="Coyne S.R."/>
            <person name="Daligault H.E."/>
            <person name="Davenport K.W."/>
            <person name="Erkkila T."/>
            <person name="Frey K.G."/>
            <person name="Gibbons H.S."/>
            <person name="Gu W."/>
            <person name="Jaissle J."/>
            <person name="Johnson S.L."/>
            <person name="Koroleva G.I."/>
            <person name="Ladner J.T."/>
            <person name="Lo C.-C."/>
            <person name="Minogue T.D."/>
            <person name="Munk C."/>
            <person name="Palacios G.F."/>
            <person name="Redden C.L."/>
            <person name="Rosenzweig C.N."/>
            <person name="Scholz M.B."/>
            <person name="Teshima H."/>
            <person name="Xu Y."/>
        </authorList>
    </citation>
    <scope>NUCLEOTIDE SEQUENCE [LARGE SCALE GENOMIC DNA]</scope>
    <source>
        <strain evidence="8 9">DWS 37UF10B-2</strain>
    </source>
</reference>
<name>A0AA88Z0S3_BURCE</name>
<dbReference type="PANTHER" id="PTHR30065">
    <property type="entry name" value="FLAGELLAR BIOSYNTHETIC PROTEIN FLIR"/>
    <property type="match status" value="1"/>
</dbReference>
<keyword evidence="6 7" id="KW-0472">Membrane</keyword>
<feature type="transmembrane region" description="Helical" evidence="7">
    <location>
        <begin position="173"/>
        <end position="198"/>
    </location>
</feature>
<dbReference type="RefSeq" id="WP_034206893.1">
    <property type="nucleotide sequence ID" value="NZ_KN150854.1"/>
</dbReference>
<dbReference type="Pfam" id="PF01311">
    <property type="entry name" value="Bac_export_1"/>
    <property type="match status" value="1"/>
</dbReference>
<dbReference type="GO" id="GO:0005886">
    <property type="term" value="C:plasma membrane"/>
    <property type="evidence" value="ECO:0007669"/>
    <property type="project" value="UniProtKB-SubCell"/>
</dbReference>
<evidence type="ECO:0000256" key="5">
    <source>
        <dbReference type="ARBA" id="ARBA00022989"/>
    </source>
</evidence>
<keyword evidence="5 7" id="KW-1133">Transmembrane helix</keyword>
<organism evidence="8 9">
    <name type="scientific">Burkholderia cepacia</name>
    <name type="common">Pseudomonas cepacia</name>
    <dbReference type="NCBI Taxonomy" id="292"/>
    <lineage>
        <taxon>Bacteria</taxon>
        <taxon>Pseudomonadati</taxon>
        <taxon>Pseudomonadota</taxon>
        <taxon>Betaproteobacteria</taxon>
        <taxon>Burkholderiales</taxon>
        <taxon>Burkholderiaceae</taxon>
        <taxon>Burkholderia</taxon>
        <taxon>Burkholderia cepacia complex</taxon>
    </lineage>
</organism>
<evidence type="ECO:0000256" key="1">
    <source>
        <dbReference type="ARBA" id="ARBA00004651"/>
    </source>
</evidence>
<evidence type="ECO:0000256" key="7">
    <source>
        <dbReference type="SAM" id="Phobius"/>
    </source>
</evidence>
<feature type="transmembrane region" description="Helical" evidence="7">
    <location>
        <begin position="6"/>
        <end position="27"/>
    </location>
</feature>
<comment type="caution">
    <text evidence="8">The sequence shown here is derived from an EMBL/GenBank/DDBJ whole genome shotgun (WGS) entry which is preliminary data.</text>
</comment>
<protein>
    <submittedName>
        <fullName evidence="8">Bacterial export s, 1 family protein</fullName>
    </submittedName>
</protein>
<feature type="transmembrane region" description="Helical" evidence="7">
    <location>
        <begin position="218"/>
        <end position="236"/>
    </location>
</feature>
<evidence type="ECO:0000256" key="6">
    <source>
        <dbReference type="ARBA" id="ARBA00023136"/>
    </source>
</evidence>
<evidence type="ECO:0000256" key="3">
    <source>
        <dbReference type="ARBA" id="ARBA00022475"/>
    </source>
</evidence>
<dbReference type="EMBL" id="JPGD01000005">
    <property type="protein sequence ID" value="KGB98419.1"/>
    <property type="molecule type" value="Genomic_DNA"/>
</dbReference>
<dbReference type="PANTHER" id="PTHR30065:SF1">
    <property type="entry name" value="SURFACE PRESENTATION OF ANTIGENS PROTEIN SPAR"/>
    <property type="match status" value="1"/>
</dbReference>
<evidence type="ECO:0000256" key="2">
    <source>
        <dbReference type="ARBA" id="ARBA00009772"/>
    </source>
</evidence>
<sequence>MYVQINIGWTMSALLLSLRIGPVFVLAPPFSQMQVPARVRICLVLAMSACLAKTVTASVYASGGALLNAALSELALGLTIAFAFQAAFAALSFAGRVLDVQAGYGLAMVIDPGSRGQSPMFGTILSFVAGLIFFATGGHLELLRLLAVLTNVMPVGHADLLGAPQDFIRYFSLIMTSGLSAVAAVMITLFLIDLSIAFLSRALPQMNALMLGLQVKTIATLVVMALSAGLLAPVAMRVTRAALDFVPSLG</sequence>
<dbReference type="Proteomes" id="UP000029575">
    <property type="component" value="Unassembled WGS sequence"/>
</dbReference>
<dbReference type="PRINTS" id="PR00953">
    <property type="entry name" value="TYPE3IMRPROT"/>
</dbReference>
<feature type="transmembrane region" description="Helical" evidence="7">
    <location>
        <begin position="39"/>
        <end position="62"/>
    </location>
</feature>
<dbReference type="GO" id="GO:0006605">
    <property type="term" value="P:protein targeting"/>
    <property type="evidence" value="ECO:0007669"/>
    <property type="project" value="InterPro"/>
</dbReference>
<comment type="subcellular location">
    <subcellularLocation>
        <location evidence="1">Cell membrane</location>
        <topology evidence="1">Multi-pass membrane protein</topology>
    </subcellularLocation>
</comment>